<organism evidence="1 2">
    <name type="scientific">Eumeta variegata</name>
    <name type="common">Bagworm moth</name>
    <name type="synonym">Eumeta japonica</name>
    <dbReference type="NCBI Taxonomy" id="151549"/>
    <lineage>
        <taxon>Eukaryota</taxon>
        <taxon>Metazoa</taxon>
        <taxon>Ecdysozoa</taxon>
        <taxon>Arthropoda</taxon>
        <taxon>Hexapoda</taxon>
        <taxon>Insecta</taxon>
        <taxon>Pterygota</taxon>
        <taxon>Neoptera</taxon>
        <taxon>Endopterygota</taxon>
        <taxon>Lepidoptera</taxon>
        <taxon>Glossata</taxon>
        <taxon>Ditrysia</taxon>
        <taxon>Tineoidea</taxon>
        <taxon>Psychidae</taxon>
        <taxon>Oiketicinae</taxon>
        <taxon>Eumeta</taxon>
    </lineage>
</organism>
<dbReference type="AlphaFoldDB" id="A0A4C1UCH8"/>
<dbReference type="Proteomes" id="UP000299102">
    <property type="component" value="Unassembled WGS sequence"/>
</dbReference>
<proteinExistence type="predicted"/>
<name>A0A4C1UCH8_EUMVA</name>
<evidence type="ECO:0000313" key="2">
    <source>
        <dbReference type="Proteomes" id="UP000299102"/>
    </source>
</evidence>
<keyword evidence="2" id="KW-1185">Reference proteome</keyword>
<gene>
    <name evidence="1" type="ORF">EVAR_27301_1</name>
</gene>
<sequence length="84" mass="9828">MVGQPRYEDRMRACVFVSINDCCRASSLQSFYDKPPSSLQPFYGKPQKLRHDDKTWFLSSSTAHQHLPWWPNLNVTLSTRQRPS</sequence>
<reference evidence="1 2" key="1">
    <citation type="journal article" date="2019" name="Commun. Biol.">
        <title>The bagworm genome reveals a unique fibroin gene that provides high tensile strength.</title>
        <authorList>
            <person name="Kono N."/>
            <person name="Nakamura H."/>
            <person name="Ohtoshi R."/>
            <person name="Tomita M."/>
            <person name="Numata K."/>
            <person name="Arakawa K."/>
        </authorList>
    </citation>
    <scope>NUCLEOTIDE SEQUENCE [LARGE SCALE GENOMIC DNA]</scope>
</reference>
<protein>
    <submittedName>
        <fullName evidence="1">Uncharacterized protein</fullName>
    </submittedName>
</protein>
<evidence type="ECO:0000313" key="1">
    <source>
        <dbReference type="EMBL" id="GBP24078.1"/>
    </source>
</evidence>
<comment type="caution">
    <text evidence="1">The sequence shown here is derived from an EMBL/GenBank/DDBJ whole genome shotgun (WGS) entry which is preliminary data.</text>
</comment>
<dbReference type="EMBL" id="BGZK01000157">
    <property type="protein sequence ID" value="GBP24078.1"/>
    <property type="molecule type" value="Genomic_DNA"/>
</dbReference>
<accession>A0A4C1UCH8</accession>